<dbReference type="Proteomes" id="UP000292424">
    <property type="component" value="Chromosome"/>
</dbReference>
<evidence type="ECO:0000256" key="1">
    <source>
        <dbReference type="ARBA" id="ARBA00004442"/>
    </source>
</evidence>
<protein>
    <submittedName>
        <fullName evidence="5">Outer membrane beta-barrel protein</fullName>
    </submittedName>
</protein>
<dbReference type="PANTHER" id="PTHR40980">
    <property type="entry name" value="PLUG DOMAIN-CONTAINING PROTEIN"/>
    <property type="match status" value="1"/>
</dbReference>
<keyword evidence="6" id="KW-1185">Reference proteome</keyword>
<dbReference type="Gene3D" id="2.40.170.20">
    <property type="entry name" value="TonB-dependent receptor, beta-barrel domain"/>
    <property type="match status" value="1"/>
</dbReference>
<evidence type="ECO:0000313" key="6">
    <source>
        <dbReference type="Proteomes" id="UP000292424"/>
    </source>
</evidence>
<dbReference type="InterPro" id="IPR008969">
    <property type="entry name" value="CarboxyPept-like_regulatory"/>
</dbReference>
<gene>
    <name evidence="5" type="ORF">E0W69_018685</name>
</gene>
<dbReference type="OrthoDB" id="8764943at2"/>
<feature type="domain" description="Outer membrane protein beta-barrel" evidence="4">
    <location>
        <begin position="373"/>
        <end position="772"/>
    </location>
</feature>
<dbReference type="EMBL" id="CP044016">
    <property type="protein sequence ID" value="QES90594.1"/>
    <property type="molecule type" value="Genomic_DNA"/>
</dbReference>
<sequence length="798" mass="90189">MAKRTMLMIIGLMVSMVGFSQIKISGKISDINGTPISFATIKFTKDSKSFGKISDSAGTYILTLPDTGLYVIAVSSFNYRDSISNYNVSQKEQIKDFQLRYDNASELGGVVVSTKKKKPLIEKKIDRLIFNVAESPLSIGGTAWDVLQHTPLISAKNSGELSLIGKSASVVYINNRKSFLSGEDLMNYLSAMPSDNIVSIEVITAPPASYDAGNGSSVINIVLRKVLDNGLNGSVTLTDMQATYNRQRATAQLNYKYNRYTQSLTAGGTLGKTFSKFYNTINYFDIGQKETLDEKFINNGKPISIATNMNYELTPLSLIGGVFEYTHNNSHSFDYALDNIMGSSKNQYWNNNLGKEKTNLYSGNLNYKYSGKSRQRILQINLDYFQYINSNEATFLSYFDEDNLDIFNGNNSYTRQKAYNYSAKVDYSQLIFGNINFDAGIKYGYTKTNNPYLFYNYTTDGWSYNDNISNHFIYKEGINAAYFDLQKKITSHLDVKAGARIENTDIKTIQLSTDENHHQNYTKILPSAYISYEINNNNNLSFSIKNDFIRPSFSAMNPFRDYSSNKIIEMGNAFLRPGNSLDYELSYIFKRNYIFMAQYSNQTNLSGQLQTIIAPDTLLYKQANYGMFRSFGLVSIVNQSIIKAKWNINLTNSIQWKTLNTNADNIEAKETFPIYNVALNQTFTNLFKTGINGSLYGSYTSKFANANSVSLKPFGEVDFGFVKDFTNIGWKISMYVDDIFKTNIYKGQTIGNSTFNSILSSYYDDRRIRISVVKNFGNKRVRTKKNDDAGNASEKNRL</sequence>
<dbReference type="SUPFAM" id="SSF49464">
    <property type="entry name" value="Carboxypeptidase regulatory domain-like"/>
    <property type="match status" value="1"/>
</dbReference>
<dbReference type="Pfam" id="PF14905">
    <property type="entry name" value="OMP_b-brl_3"/>
    <property type="match status" value="1"/>
</dbReference>
<keyword evidence="2" id="KW-0472">Membrane</keyword>
<keyword evidence="3" id="KW-0998">Cell outer membrane</keyword>
<name>A0A5P2G441_9BACT</name>
<dbReference type="PANTHER" id="PTHR40980:SF4">
    <property type="entry name" value="TONB-DEPENDENT RECEPTOR-LIKE BETA-BARREL DOMAIN-CONTAINING PROTEIN"/>
    <property type="match status" value="1"/>
</dbReference>
<dbReference type="SUPFAM" id="SSF56935">
    <property type="entry name" value="Porins"/>
    <property type="match status" value="1"/>
</dbReference>
<comment type="subcellular location">
    <subcellularLocation>
        <location evidence="1">Cell outer membrane</location>
    </subcellularLocation>
</comment>
<proteinExistence type="predicted"/>
<dbReference type="GO" id="GO:0009279">
    <property type="term" value="C:cell outer membrane"/>
    <property type="evidence" value="ECO:0007669"/>
    <property type="project" value="UniProtKB-SubCell"/>
</dbReference>
<evidence type="ECO:0000259" key="4">
    <source>
        <dbReference type="Pfam" id="PF14905"/>
    </source>
</evidence>
<dbReference type="KEGG" id="arac:E0W69_018685"/>
<evidence type="ECO:0000313" key="5">
    <source>
        <dbReference type="EMBL" id="QES90594.1"/>
    </source>
</evidence>
<accession>A0A5P2G441</accession>
<dbReference type="AlphaFoldDB" id="A0A5P2G441"/>
<dbReference type="Pfam" id="PF13715">
    <property type="entry name" value="CarbopepD_reg_2"/>
    <property type="match status" value="1"/>
</dbReference>
<evidence type="ECO:0000256" key="3">
    <source>
        <dbReference type="ARBA" id="ARBA00023237"/>
    </source>
</evidence>
<dbReference type="InterPro" id="IPR041700">
    <property type="entry name" value="OMP_b-brl_3"/>
</dbReference>
<dbReference type="RefSeq" id="WP_131331580.1">
    <property type="nucleotide sequence ID" value="NZ_CP044016.1"/>
</dbReference>
<dbReference type="InterPro" id="IPR036942">
    <property type="entry name" value="Beta-barrel_TonB_sf"/>
</dbReference>
<evidence type="ECO:0000256" key="2">
    <source>
        <dbReference type="ARBA" id="ARBA00023136"/>
    </source>
</evidence>
<organism evidence="5 6">
    <name type="scientific">Rhizosphaericola mali</name>
    <dbReference type="NCBI Taxonomy" id="2545455"/>
    <lineage>
        <taxon>Bacteria</taxon>
        <taxon>Pseudomonadati</taxon>
        <taxon>Bacteroidota</taxon>
        <taxon>Chitinophagia</taxon>
        <taxon>Chitinophagales</taxon>
        <taxon>Chitinophagaceae</taxon>
        <taxon>Rhizosphaericola</taxon>
    </lineage>
</organism>
<dbReference type="Gene3D" id="2.60.40.1120">
    <property type="entry name" value="Carboxypeptidase-like, regulatory domain"/>
    <property type="match status" value="1"/>
</dbReference>
<reference evidence="5 6" key="1">
    <citation type="submission" date="2019-09" db="EMBL/GenBank/DDBJ databases">
        <title>Complete genome sequence of Arachidicoccus sp. B3-10 isolated from apple orchard soil.</title>
        <authorList>
            <person name="Kim H.S."/>
            <person name="Han K.-I."/>
            <person name="Suh M.K."/>
            <person name="Lee K.C."/>
            <person name="Eom M.K."/>
            <person name="Kim J.-S."/>
            <person name="Kang S.W."/>
            <person name="Sin Y."/>
            <person name="Lee J.-S."/>
        </authorList>
    </citation>
    <scope>NUCLEOTIDE SEQUENCE [LARGE SCALE GENOMIC DNA]</scope>
    <source>
        <strain evidence="5 6">B3-10</strain>
    </source>
</reference>